<feature type="transmembrane region" description="Helical" evidence="8">
    <location>
        <begin position="255"/>
        <end position="276"/>
    </location>
</feature>
<dbReference type="InterPro" id="IPR011701">
    <property type="entry name" value="MFS"/>
</dbReference>
<feature type="transmembrane region" description="Helical" evidence="8">
    <location>
        <begin position="288"/>
        <end position="306"/>
    </location>
</feature>
<proteinExistence type="predicted"/>
<protein>
    <submittedName>
        <fullName evidence="10">Putative transporter</fullName>
    </submittedName>
</protein>
<dbReference type="PANTHER" id="PTHR42718:SF46">
    <property type="entry name" value="BLR6921 PROTEIN"/>
    <property type="match status" value="1"/>
</dbReference>
<evidence type="ECO:0000256" key="3">
    <source>
        <dbReference type="ARBA" id="ARBA00022475"/>
    </source>
</evidence>
<evidence type="ECO:0000256" key="4">
    <source>
        <dbReference type="ARBA" id="ARBA00022692"/>
    </source>
</evidence>
<dbReference type="GO" id="GO:0005886">
    <property type="term" value="C:plasma membrane"/>
    <property type="evidence" value="ECO:0007669"/>
    <property type="project" value="UniProtKB-SubCell"/>
</dbReference>
<feature type="transmembrane region" description="Helical" evidence="8">
    <location>
        <begin position="150"/>
        <end position="172"/>
    </location>
</feature>
<feature type="transmembrane region" description="Helical" evidence="8">
    <location>
        <begin position="118"/>
        <end position="138"/>
    </location>
</feature>
<dbReference type="GO" id="GO:0022857">
    <property type="term" value="F:transmembrane transporter activity"/>
    <property type="evidence" value="ECO:0007669"/>
    <property type="project" value="InterPro"/>
</dbReference>
<evidence type="ECO:0000259" key="9">
    <source>
        <dbReference type="PROSITE" id="PS50850"/>
    </source>
</evidence>
<feature type="transmembrane region" description="Helical" evidence="8">
    <location>
        <begin position="380"/>
        <end position="398"/>
    </location>
</feature>
<feature type="transmembrane region" description="Helical" evidence="8">
    <location>
        <begin position="178"/>
        <end position="201"/>
    </location>
</feature>
<gene>
    <name evidence="10" type="primary">schA20</name>
</gene>
<dbReference type="GO" id="GO:0046677">
    <property type="term" value="P:response to antibiotic"/>
    <property type="evidence" value="ECO:0007669"/>
    <property type="project" value="UniProtKB-KW"/>
</dbReference>
<dbReference type="Pfam" id="PF07690">
    <property type="entry name" value="MFS_1"/>
    <property type="match status" value="1"/>
</dbReference>
<dbReference type="InterPro" id="IPR036259">
    <property type="entry name" value="MFS_trans_sf"/>
</dbReference>
<dbReference type="CDD" id="cd17321">
    <property type="entry name" value="MFS_MMR_MDR_like"/>
    <property type="match status" value="1"/>
</dbReference>
<feature type="transmembrane region" description="Helical" evidence="8">
    <location>
        <begin position="353"/>
        <end position="374"/>
    </location>
</feature>
<keyword evidence="7" id="KW-0046">Antibiotic resistance</keyword>
<feature type="transmembrane region" description="Helical" evidence="8">
    <location>
        <begin position="312"/>
        <end position="332"/>
    </location>
</feature>
<accession>Q2HR26</accession>
<evidence type="ECO:0000313" key="10">
    <source>
        <dbReference type="EMBL" id="CAH10111.1"/>
    </source>
</evidence>
<comment type="subcellular location">
    <subcellularLocation>
        <location evidence="1">Cell membrane</location>
        <topology evidence="1">Multi-pass membrane protein</topology>
    </subcellularLocation>
</comment>
<dbReference type="PROSITE" id="PS50850">
    <property type="entry name" value="MFS"/>
    <property type="match status" value="1"/>
</dbReference>
<reference evidence="10" key="1">
    <citation type="thesis" date="2004" institute="Department of Chemistry" country="SunMoon University, Asan, South Korea">
        <title>Molecular cloning and characterization of biosynthetic genes cluster of Sch 47554 from Streptomyces sp. SCC 2136.</title>
        <authorList>
            <person name="Sthapit B."/>
        </authorList>
    </citation>
    <scope>NUCLEOTIDE SEQUENCE</scope>
    <source>
        <strain evidence="10">SCC 2136</strain>
    </source>
</reference>
<name>Q2HR26_9ACTN</name>
<keyword evidence="2" id="KW-0813">Transport</keyword>
<dbReference type="SUPFAM" id="SSF103473">
    <property type="entry name" value="MFS general substrate transporter"/>
    <property type="match status" value="1"/>
</dbReference>
<feature type="transmembrane region" description="Helical" evidence="8">
    <location>
        <begin position="56"/>
        <end position="76"/>
    </location>
</feature>
<keyword evidence="3" id="KW-1003">Cell membrane</keyword>
<feature type="transmembrane region" description="Helical" evidence="8">
    <location>
        <begin position="21"/>
        <end position="44"/>
    </location>
</feature>
<evidence type="ECO:0000256" key="6">
    <source>
        <dbReference type="ARBA" id="ARBA00023136"/>
    </source>
</evidence>
<organism evidence="10">
    <name type="scientific">Streptomyces sp. SCC 2136</name>
    <dbReference type="NCBI Taxonomy" id="264024"/>
    <lineage>
        <taxon>Bacteria</taxon>
        <taxon>Bacillati</taxon>
        <taxon>Actinomycetota</taxon>
        <taxon>Actinomycetes</taxon>
        <taxon>Kitasatosporales</taxon>
        <taxon>Streptomycetaceae</taxon>
        <taxon>Streptomyces</taxon>
    </lineage>
</organism>
<dbReference type="Gene3D" id="1.20.1250.20">
    <property type="entry name" value="MFS general substrate transporter like domains"/>
    <property type="match status" value="1"/>
</dbReference>
<evidence type="ECO:0000256" key="7">
    <source>
        <dbReference type="ARBA" id="ARBA00023251"/>
    </source>
</evidence>
<keyword evidence="5 8" id="KW-1133">Transmembrane helix</keyword>
<dbReference type="PANTHER" id="PTHR42718">
    <property type="entry name" value="MAJOR FACILITATOR SUPERFAMILY MULTIDRUG TRANSPORTER MFSC"/>
    <property type="match status" value="1"/>
</dbReference>
<evidence type="ECO:0000256" key="1">
    <source>
        <dbReference type="ARBA" id="ARBA00004651"/>
    </source>
</evidence>
<keyword evidence="6 8" id="KW-0472">Membrane</keyword>
<dbReference type="InterPro" id="IPR020846">
    <property type="entry name" value="MFS_dom"/>
</dbReference>
<evidence type="ECO:0000256" key="2">
    <source>
        <dbReference type="ARBA" id="ARBA00022448"/>
    </source>
</evidence>
<feature type="domain" description="Major facilitator superfamily (MFS) profile" evidence="9">
    <location>
        <begin position="22"/>
        <end position="403"/>
    </location>
</feature>
<dbReference type="EMBL" id="AJ628018">
    <property type="protein sequence ID" value="CAH10111.1"/>
    <property type="molecule type" value="Genomic_DNA"/>
</dbReference>
<evidence type="ECO:0000256" key="8">
    <source>
        <dbReference type="SAM" id="Phobius"/>
    </source>
</evidence>
<sequence length="407" mass="42003">MTAVSPRPGAPSVKGSRAHRALLFVLAGNMLIDALEVSVVLVALPALGDDLGLSMWGTQWVMSGFAAGFAALLLLGPRVTARWGRRRVYLAALLVFVAASVAGGLADQGALLILTRVVKGMCAALTAPTGLAIIGTTFRAGAEQRRAVSVYSLFGAAGFTVGLLSSGALTALSWRWDLVFPAPIALLLLVFGFRLIPADAASQAGPPPLRETLVRLWRNGPFVRSAVCAATLNGTYLGLLLLLTHQLHAQWGWDAWRLALAFLPACVPLALSLPFAGRLVGRFGSERLIVAGGCAATLGSVTALAGGEPDSYITGVLPTLLLVGAAFVLSFAALNMQAMSGIPADRKGQAVPVYQTAVQLGAVLALPTVAVLAGAGYRPALLFLTALSAAGALTAVWTRTPLAHTAT</sequence>
<keyword evidence="4 8" id="KW-0812">Transmembrane</keyword>
<dbReference type="AlphaFoldDB" id="Q2HR26"/>
<feature type="transmembrane region" description="Helical" evidence="8">
    <location>
        <begin position="88"/>
        <end position="106"/>
    </location>
</feature>
<evidence type="ECO:0000256" key="5">
    <source>
        <dbReference type="ARBA" id="ARBA00022989"/>
    </source>
</evidence>
<reference evidence="10" key="2">
    <citation type="journal article" date="2006" name="Mol. Cells">
        <title>Angucyclines Sch 47554 and Sch 47555 from Streptomyces sp. SCC-2136: Cloning, Sequencing, and Characterization.</title>
        <authorList>
            <person name="Basnet D.B."/>
            <person name="Oh T.J."/>
            <person name="Vu T.T.H."/>
            <person name="Sthapit B."/>
            <person name="Liou K."/>
            <person name="Lee H.C."/>
            <person name="Yoo J.C."/>
            <person name="Sohng J.K."/>
        </authorList>
    </citation>
    <scope>NUCLEOTIDE SEQUENCE</scope>
    <source>
        <strain evidence="10">SCC 2136</strain>
    </source>
</reference>
<feature type="transmembrane region" description="Helical" evidence="8">
    <location>
        <begin position="222"/>
        <end position="243"/>
    </location>
</feature>